<dbReference type="Pfam" id="PF00089">
    <property type="entry name" value="Trypsin"/>
    <property type="match status" value="1"/>
</dbReference>
<accession>A0A7R9ERB7</accession>
<dbReference type="SUPFAM" id="SSF50494">
    <property type="entry name" value="Trypsin-like serine proteases"/>
    <property type="match status" value="1"/>
</dbReference>
<dbReference type="GO" id="GO:0004252">
    <property type="term" value="F:serine-type endopeptidase activity"/>
    <property type="evidence" value="ECO:0007669"/>
    <property type="project" value="InterPro"/>
</dbReference>
<dbReference type="InterPro" id="IPR001254">
    <property type="entry name" value="Trypsin_dom"/>
</dbReference>
<dbReference type="InterPro" id="IPR009003">
    <property type="entry name" value="Peptidase_S1_PA"/>
</dbReference>
<name>A0A7R9ERB7_9NEOP</name>
<dbReference type="AlphaFoldDB" id="A0A7R9ERB7"/>
<dbReference type="EMBL" id="OD564667">
    <property type="protein sequence ID" value="CAD7439380.1"/>
    <property type="molecule type" value="Genomic_DNA"/>
</dbReference>
<dbReference type="Gene3D" id="2.40.10.10">
    <property type="entry name" value="Trypsin-like serine proteases"/>
    <property type="match status" value="1"/>
</dbReference>
<gene>
    <name evidence="2" type="ORF">TBIB3V08_LOCUS1947</name>
</gene>
<dbReference type="InterPro" id="IPR043504">
    <property type="entry name" value="Peptidase_S1_PA_chymotrypsin"/>
</dbReference>
<feature type="domain" description="Peptidase S1" evidence="1">
    <location>
        <begin position="1"/>
        <end position="215"/>
    </location>
</feature>
<organism evidence="2">
    <name type="scientific">Timema bartmani</name>
    <dbReference type="NCBI Taxonomy" id="61472"/>
    <lineage>
        <taxon>Eukaryota</taxon>
        <taxon>Metazoa</taxon>
        <taxon>Ecdysozoa</taxon>
        <taxon>Arthropoda</taxon>
        <taxon>Hexapoda</taxon>
        <taxon>Insecta</taxon>
        <taxon>Pterygota</taxon>
        <taxon>Neoptera</taxon>
        <taxon>Polyneoptera</taxon>
        <taxon>Phasmatodea</taxon>
        <taxon>Timematodea</taxon>
        <taxon>Timematoidea</taxon>
        <taxon>Timematidae</taxon>
        <taxon>Timema</taxon>
    </lineage>
</organism>
<dbReference type="CDD" id="cd00190">
    <property type="entry name" value="Tryp_SPc"/>
    <property type="match status" value="1"/>
</dbReference>
<evidence type="ECO:0000313" key="2">
    <source>
        <dbReference type="EMBL" id="CAD7439380.1"/>
    </source>
</evidence>
<reference evidence="2" key="1">
    <citation type="submission" date="2020-11" db="EMBL/GenBank/DDBJ databases">
        <authorList>
            <person name="Tran Van P."/>
        </authorList>
    </citation>
    <scope>NUCLEOTIDE SEQUENCE</scope>
</reference>
<dbReference type="GO" id="GO:0006508">
    <property type="term" value="P:proteolysis"/>
    <property type="evidence" value="ECO:0007669"/>
    <property type="project" value="InterPro"/>
</dbReference>
<protein>
    <recommendedName>
        <fullName evidence="1">Peptidase S1 domain-containing protein</fullName>
    </recommendedName>
</protein>
<sequence length="237" mass="26275">MACTAGHCVWKVSPGTLRVALGKYYRDFNKQQDFTQIKDVKEIVIQPAYQDLGGNYGSDIAVLLMASPIEFSPVVRPLCIDWELDHMSTDLADGNFGTVAGWGVNENDTFSESLRSTELQVVSDKKCLSEQPRDFKKYVTYTSFCAGYRNGTGVCNGDSGGGLVFHGPDPNSKWFLQGIVSVSPRRRGTSLCDPTYYTVFTKVGVYVKWLQSVLAPLEPPTLKNTTEGEVLIQHLHF</sequence>
<dbReference type="SMART" id="SM00020">
    <property type="entry name" value="Tryp_SPc"/>
    <property type="match status" value="1"/>
</dbReference>
<dbReference type="PANTHER" id="PTHR24260:SF136">
    <property type="entry name" value="GH08193P-RELATED"/>
    <property type="match status" value="1"/>
</dbReference>
<evidence type="ECO:0000259" key="1">
    <source>
        <dbReference type="PROSITE" id="PS50240"/>
    </source>
</evidence>
<dbReference type="PROSITE" id="PS50240">
    <property type="entry name" value="TRYPSIN_DOM"/>
    <property type="match status" value="1"/>
</dbReference>
<dbReference type="InterPro" id="IPR051333">
    <property type="entry name" value="CLIP_Serine_Protease"/>
</dbReference>
<dbReference type="PANTHER" id="PTHR24260">
    <property type="match status" value="1"/>
</dbReference>
<proteinExistence type="predicted"/>